<gene>
    <name evidence="2" type="ORF">SeLEV6574_g00806</name>
</gene>
<feature type="compositionally biased region" description="Pro residues" evidence="1">
    <location>
        <begin position="106"/>
        <end position="127"/>
    </location>
</feature>
<evidence type="ECO:0000256" key="1">
    <source>
        <dbReference type="SAM" id="MobiDB-lite"/>
    </source>
</evidence>
<evidence type="ECO:0000313" key="2">
    <source>
        <dbReference type="EMBL" id="TPX50634.1"/>
    </source>
</evidence>
<dbReference type="AlphaFoldDB" id="A0A507DGE0"/>
<sequence length="282" mass="30623">MPAITRARNMARAPRPCWVRTDGRLVRVDDVSDAHIAEEGQRHPANRMEAPGDQEAIQAGDAAGSRPRRRPRAGCVRRTNNSPNRATALKKRPAIRTTTIRTRPSTTPPPPPSPSPPPPLPPLPQTPPLRLLPWEIPVQHPPPPFLVPDPTNLDFRFTDADANAYANAGKGTEDLTYLPVDLREAADVCVDNVANMLGPLASAECLRLTASITYRCLIQVPVKELAELLDIAVGAAAVALAYDDKSVDAVRALAYHTAWDAAVVGQLQRQVLRAIGYSVEHL</sequence>
<feature type="region of interest" description="Disordered" evidence="1">
    <location>
        <begin position="36"/>
        <end position="130"/>
    </location>
</feature>
<comment type="caution">
    <text evidence="2">The sequence shown here is derived from an EMBL/GenBank/DDBJ whole genome shotgun (WGS) entry which is preliminary data.</text>
</comment>
<dbReference type="VEuPathDB" id="FungiDB:SeMB42_g07424"/>
<dbReference type="Proteomes" id="UP000320475">
    <property type="component" value="Unassembled WGS sequence"/>
</dbReference>
<protein>
    <submittedName>
        <fullName evidence="2">Uncharacterized protein</fullName>
    </submittedName>
</protein>
<dbReference type="EMBL" id="QEAM01000015">
    <property type="protein sequence ID" value="TPX50634.1"/>
    <property type="molecule type" value="Genomic_DNA"/>
</dbReference>
<dbReference type="VEuPathDB" id="FungiDB:SeMB42_g05612"/>
<feature type="compositionally biased region" description="Low complexity" evidence="1">
    <location>
        <begin position="95"/>
        <end position="105"/>
    </location>
</feature>
<name>A0A507DGE0_9FUNG</name>
<organism evidence="2 3">
    <name type="scientific">Synchytrium endobioticum</name>
    <dbReference type="NCBI Taxonomy" id="286115"/>
    <lineage>
        <taxon>Eukaryota</taxon>
        <taxon>Fungi</taxon>
        <taxon>Fungi incertae sedis</taxon>
        <taxon>Chytridiomycota</taxon>
        <taxon>Chytridiomycota incertae sedis</taxon>
        <taxon>Chytridiomycetes</taxon>
        <taxon>Synchytriales</taxon>
        <taxon>Synchytriaceae</taxon>
        <taxon>Synchytrium</taxon>
    </lineage>
</organism>
<proteinExistence type="predicted"/>
<accession>A0A507DGE0</accession>
<reference evidence="2 3" key="1">
    <citation type="journal article" date="2019" name="Sci. Rep.">
        <title>Comparative genomics of chytrid fungi reveal insights into the obligate biotrophic and pathogenic lifestyle of Synchytrium endobioticum.</title>
        <authorList>
            <person name="van de Vossenberg B.T.L.H."/>
            <person name="Warris S."/>
            <person name="Nguyen H.D.T."/>
            <person name="van Gent-Pelzer M.P.E."/>
            <person name="Joly D.L."/>
            <person name="van de Geest H.C."/>
            <person name="Bonants P.J.M."/>
            <person name="Smith D.S."/>
            <person name="Levesque C.A."/>
            <person name="van der Lee T.A.J."/>
        </authorList>
    </citation>
    <scope>NUCLEOTIDE SEQUENCE [LARGE SCALE GENOMIC DNA]</scope>
    <source>
        <strain evidence="2 3">LEV6574</strain>
    </source>
</reference>
<evidence type="ECO:0000313" key="3">
    <source>
        <dbReference type="Proteomes" id="UP000320475"/>
    </source>
</evidence>